<dbReference type="InterPro" id="IPR029044">
    <property type="entry name" value="Nucleotide-diphossugar_trans"/>
</dbReference>
<comment type="caution">
    <text evidence="8">The sequence shown here is derived from an EMBL/GenBank/DDBJ whole genome shotgun (WGS) entry which is preliminary data.</text>
</comment>
<protein>
    <recommendedName>
        <fullName evidence="7">2-C-methyl-D-erythritol 4-phosphate cytidylyltransferase</fullName>
        <ecNumber evidence="7">2.7.7.60</ecNumber>
    </recommendedName>
    <alternativeName>
        <fullName evidence="7">4-diphosphocytidyl-2C-methyl-D-erythritol synthase</fullName>
    </alternativeName>
    <alternativeName>
        <fullName evidence="7">MEP cytidylyltransferase</fullName>
        <shortName evidence="7">MCT</shortName>
    </alternativeName>
</protein>
<feature type="site" description="Positions MEP for the nucleophilic attack" evidence="7">
    <location>
        <position position="177"/>
    </location>
</feature>
<feature type="site" description="Transition state stabilizer" evidence="7">
    <location>
        <position position="23"/>
    </location>
</feature>
<dbReference type="SUPFAM" id="SSF53448">
    <property type="entry name" value="Nucleotide-diphospho-sugar transferases"/>
    <property type="match status" value="1"/>
</dbReference>
<dbReference type="Proteomes" id="UP000185628">
    <property type="component" value="Unassembled WGS sequence"/>
</dbReference>
<dbReference type="PANTHER" id="PTHR32125">
    <property type="entry name" value="2-C-METHYL-D-ERYTHRITOL 4-PHOSPHATE CYTIDYLYLTRANSFERASE, CHLOROPLASTIC"/>
    <property type="match status" value="1"/>
</dbReference>
<evidence type="ECO:0000256" key="5">
    <source>
        <dbReference type="ARBA" id="ARBA00022695"/>
    </source>
</evidence>
<comment type="function">
    <text evidence="7">Catalyzes the formation of 4-diphosphocytidyl-2-C-methyl-D-erythritol from CTP and 2-C-methyl-D-erythritol 4-phosphate (MEP).</text>
</comment>
<dbReference type="Gene3D" id="3.90.550.10">
    <property type="entry name" value="Spore Coat Polysaccharide Biosynthesis Protein SpsA, Chain A"/>
    <property type="match status" value="1"/>
</dbReference>
<dbReference type="AlphaFoldDB" id="A0A1Q5Q0G3"/>
<evidence type="ECO:0000256" key="1">
    <source>
        <dbReference type="ARBA" id="ARBA00001282"/>
    </source>
</evidence>
<evidence type="ECO:0000313" key="9">
    <source>
        <dbReference type="Proteomes" id="UP000185628"/>
    </source>
</evidence>
<evidence type="ECO:0000256" key="4">
    <source>
        <dbReference type="ARBA" id="ARBA00022679"/>
    </source>
</evidence>
<proteinExistence type="inferred from homology"/>
<dbReference type="HAMAP" id="MF_00108">
    <property type="entry name" value="IspD"/>
    <property type="match status" value="1"/>
</dbReference>
<dbReference type="EMBL" id="MQVR01000067">
    <property type="protein sequence ID" value="OKL53354.1"/>
    <property type="molecule type" value="Genomic_DNA"/>
</dbReference>
<organism evidence="8 9">
    <name type="scientific">Bowdeniella nasicola</name>
    <dbReference type="NCBI Taxonomy" id="208480"/>
    <lineage>
        <taxon>Bacteria</taxon>
        <taxon>Bacillati</taxon>
        <taxon>Actinomycetota</taxon>
        <taxon>Actinomycetes</taxon>
        <taxon>Actinomycetales</taxon>
        <taxon>Actinomycetaceae</taxon>
        <taxon>Bowdeniella</taxon>
    </lineage>
</organism>
<keyword evidence="9" id="KW-1185">Reference proteome</keyword>
<evidence type="ECO:0000313" key="8">
    <source>
        <dbReference type="EMBL" id="OKL53354.1"/>
    </source>
</evidence>
<dbReference type="InterPro" id="IPR034683">
    <property type="entry name" value="IspD/TarI"/>
</dbReference>
<evidence type="ECO:0000256" key="2">
    <source>
        <dbReference type="ARBA" id="ARBA00004787"/>
    </source>
</evidence>
<dbReference type="InterPro" id="IPR018294">
    <property type="entry name" value="ISPD_synthase_CS"/>
</dbReference>
<dbReference type="GO" id="GO:0050518">
    <property type="term" value="F:2-C-methyl-D-erythritol 4-phosphate cytidylyltransferase activity"/>
    <property type="evidence" value="ECO:0007669"/>
    <property type="project" value="UniProtKB-UniRule"/>
</dbReference>
<feature type="site" description="Positions MEP for the nucleophilic attack" evidence="7">
    <location>
        <position position="237"/>
    </location>
</feature>
<evidence type="ECO:0000256" key="3">
    <source>
        <dbReference type="ARBA" id="ARBA00009789"/>
    </source>
</evidence>
<dbReference type="PANTHER" id="PTHR32125:SF4">
    <property type="entry name" value="2-C-METHYL-D-ERYTHRITOL 4-PHOSPHATE CYTIDYLYLTRANSFERASE, CHLOROPLASTIC"/>
    <property type="match status" value="1"/>
</dbReference>
<dbReference type="GO" id="GO:0019288">
    <property type="term" value="P:isopentenyl diphosphate biosynthetic process, methylerythritol 4-phosphate pathway"/>
    <property type="evidence" value="ECO:0007669"/>
    <property type="project" value="UniProtKB-UniRule"/>
</dbReference>
<dbReference type="CDD" id="cd02516">
    <property type="entry name" value="CDP-ME_synthetase"/>
    <property type="match status" value="1"/>
</dbReference>
<keyword evidence="6 7" id="KW-0414">Isoprene biosynthesis</keyword>
<gene>
    <name evidence="7" type="primary">ispD</name>
    <name evidence="8" type="ORF">BSZ39_10005</name>
</gene>
<comment type="similarity">
    <text evidence="3 7">Belongs to the IspD/TarI cytidylyltransferase family. IspD subfamily.</text>
</comment>
<dbReference type="EC" id="2.7.7.60" evidence="7"/>
<dbReference type="UniPathway" id="UPA00056">
    <property type="reaction ID" value="UER00093"/>
</dbReference>
<keyword evidence="4 7" id="KW-0808">Transferase</keyword>
<dbReference type="InterPro" id="IPR050088">
    <property type="entry name" value="IspD/TarI_cytidylyltransf_bact"/>
</dbReference>
<dbReference type="InterPro" id="IPR001228">
    <property type="entry name" value="IspD"/>
</dbReference>
<dbReference type="NCBIfam" id="TIGR00453">
    <property type="entry name" value="ispD"/>
    <property type="match status" value="1"/>
</dbReference>
<evidence type="ECO:0000256" key="7">
    <source>
        <dbReference type="HAMAP-Rule" id="MF_00108"/>
    </source>
</evidence>
<name>A0A1Q5Q0G3_9ACTO</name>
<dbReference type="Pfam" id="PF01128">
    <property type="entry name" value="IspD"/>
    <property type="match status" value="1"/>
</dbReference>
<comment type="pathway">
    <text evidence="2 7">Isoprenoid biosynthesis; isopentenyl diphosphate biosynthesis via DXP pathway; isopentenyl diphosphate from 1-deoxy-D-xylulose 5-phosphate: step 2/6.</text>
</comment>
<accession>A0A1Q5Q0G3</accession>
<evidence type="ECO:0000256" key="6">
    <source>
        <dbReference type="ARBA" id="ARBA00023229"/>
    </source>
</evidence>
<sequence>MSSCAAVVTAAGSGTRLGAGIPKALVPLAGRPMLSYAVAGMALAGVTTIVVTAPGDSLWEFEAAVRPEELAAAAATAWPRTHIAWPRTTATAADVQVVAGGASRQASVSAGIAALAEVQPRVILVHDAARPLTPPELITRLAKSVTERTPAVIPGVPVADTLKRVDASGRVAETVDRSVVRAIQTPQAFTAELLSRAHAFGAARTHDETLAATDDAGLVEAMGKPVLVIKGKCTAAKITTAADLRLAEAQLAALR</sequence>
<keyword evidence="5 7" id="KW-0548">Nucleotidyltransferase</keyword>
<feature type="site" description="Transition state stabilizer" evidence="7">
    <location>
        <position position="16"/>
    </location>
</feature>
<dbReference type="OrthoDB" id="9802561at2"/>
<comment type="catalytic activity">
    <reaction evidence="1 7">
        <text>2-C-methyl-D-erythritol 4-phosphate + CTP + H(+) = 4-CDP-2-C-methyl-D-erythritol + diphosphate</text>
        <dbReference type="Rhea" id="RHEA:13429"/>
        <dbReference type="ChEBI" id="CHEBI:15378"/>
        <dbReference type="ChEBI" id="CHEBI:33019"/>
        <dbReference type="ChEBI" id="CHEBI:37563"/>
        <dbReference type="ChEBI" id="CHEBI:57823"/>
        <dbReference type="ChEBI" id="CHEBI:58262"/>
        <dbReference type="EC" id="2.7.7.60"/>
    </reaction>
</comment>
<dbReference type="PROSITE" id="PS01295">
    <property type="entry name" value="ISPD"/>
    <property type="match status" value="1"/>
</dbReference>
<reference evidence="9" key="1">
    <citation type="submission" date="2016-12" db="EMBL/GenBank/DDBJ databases">
        <authorList>
            <person name="Meng X."/>
        </authorList>
    </citation>
    <scope>NUCLEOTIDE SEQUENCE [LARGE SCALE GENOMIC DNA]</scope>
    <source>
        <strain evidence="9">DSM 19116</strain>
    </source>
</reference>